<comment type="caution">
    <text evidence="3">The sequence shown here is derived from an EMBL/GenBank/DDBJ whole genome shotgun (WGS) entry which is preliminary data.</text>
</comment>
<dbReference type="AlphaFoldDB" id="A0A8J6M5L4"/>
<evidence type="ECO:0000259" key="2">
    <source>
        <dbReference type="Pfam" id="PF06808"/>
    </source>
</evidence>
<feature type="transmembrane region" description="Helical" evidence="1">
    <location>
        <begin position="226"/>
        <end position="244"/>
    </location>
</feature>
<feature type="transmembrane region" description="Helical" evidence="1">
    <location>
        <begin position="29"/>
        <end position="51"/>
    </location>
</feature>
<evidence type="ECO:0000256" key="1">
    <source>
        <dbReference type="SAM" id="Phobius"/>
    </source>
</evidence>
<dbReference type="Pfam" id="PF06808">
    <property type="entry name" value="DctM"/>
    <property type="match status" value="1"/>
</dbReference>
<dbReference type="RefSeq" id="WP_186852014.1">
    <property type="nucleotide sequence ID" value="NZ_JACOPO010000001.1"/>
</dbReference>
<feature type="transmembrane region" description="Helical" evidence="1">
    <location>
        <begin position="339"/>
        <end position="358"/>
    </location>
</feature>
<accession>A0A8J6M5L4</accession>
<feature type="transmembrane region" description="Helical" evidence="1">
    <location>
        <begin position="5"/>
        <end position="23"/>
    </location>
</feature>
<dbReference type="InterPro" id="IPR010656">
    <property type="entry name" value="DctM"/>
</dbReference>
<evidence type="ECO:0000313" key="4">
    <source>
        <dbReference type="Proteomes" id="UP000628736"/>
    </source>
</evidence>
<name>A0A8J6M5L4_9FIRM</name>
<feature type="transmembrane region" description="Helical" evidence="1">
    <location>
        <begin position="264"/>
        <end position="288"/>
    </location>
</feature>
<organism evidence="3 4">
    <name type="scientific">Flintibacter hominis</name>
    <dbReference type="NCBI Taxonomy" id="2763048"/>
    <lineage>
        <taxon>Bacteria</taxon>
        <taxon>Bacillati</taxon>
        <taxon>Bacillota</taxon>
        <taxon>Clostridia</taxon>
        <taxon>Eubacteriales</taxon>
        <taxon>Flintibacter</taxon>
    </lineage>
</organism>
<reference evidence="3" key="1">
    <citation type="submission" date="2020-08" db="EMBL/GenBank/DDBJ databases">
        <title>Genome public.</title>
        <authorList>
            <person name="Liu C."/>
            <person name="Sun Q."/>
        </authorList>
    </citation>
    <scope>NUCLEOTIDE SEQUENCE</scope>
    <source>
        <strain evidence="3">NSJ-23</strain>
    </source>
</reference>
<gene>
    <name evidence="3" type="ORF">H8S11_02090</name>
</gene>
<feature type="transmembrane region" description="Helical" evidence="1">
    <location>
        <begin position="183"/>
        <end position="205"/>
    </location>
</feature>
<keyword evidence="1" id="KW-0472">Membrane</keyword>
<feature type="domain" description="TRAP C4-dicarboxylate transport system permease DctM subunit" evidence="2">
    <location>
        <begin position="27"/>
        <end position="439"/>
    </location>
</feature>
<protein>
    <submittedName>
        <fullName evidence="3">TRAP transporter large permease subunit</fullName>
    </submittedName>
</protein>
<keyword evidence="1" id="KW-0812">Transmembrane</keyword>
<dbReference type="EMBL" id="JACOPO010000001">
    <property type="protein sequence ID" value="MBC5721614.1"/>
    <property type="molecule type" value="Genomic_DNA"/>
</dbReference>
<feature type="transmembrane region" description="Helical" evidence="1">
    <location>
        <begin position="63"/>
        <end position="81"/>
    </location>
</feature>
<keyword evidence="4" id="KW-1185">Reference proteome</keyword>
<proteinExistence type="predicted"/>
<dbReference type="Proteomes" id="UP000628736">
    <property type="component" value="Unassembled WGS sequence"/>
</dbReference>
<feature type="transmembrane region" description="Helical" evidence="1">
    <location>
        <begin position="370"/>
        <end position="396"/>
    </location>
</feature>
<evidence type="ECO:0000313" key="3">
    <source>
        <dbReference type="EMBL" id="MBC5721614.1"/>
    </source>
</evidence>
<feature type="transmembrane region" description="Helical" evidence="1">
    <location>
        <begin position="101"/>
        <end position="133"/>
    </location>
</feature>
<feature type="transmembrane region" description="Helical" evidence="1">
    <location>
        <begin position="145"/>
        <end position="163"/>
    </location>
</feature>
<sequence length="449" mass="47821">MYTVIIPIIILFGIIFIKKIPVIGGSIPIGLAVTGMVAMLIAGIFNPIDWLNYFVDGLNRQSWVIFIILIGGFYAEMSMRIGTLDTVLDVCRSAFGKRPKGLVVCIIIVLTFAGSLIGDATAAGTVIGIMIIASLDDLGLKIEQTVCIVVCGACLGSIMPPVTQSIFLASSHVGADPVEVSKYAYFTVGFGVILMCIYFSTFVKIKVLPEHLIPKEKASEILKKRWKTLIPLMVLITLVVLRTGFKIDIATMILGPILPWLSQLPVVCGLSNLMVLNILMAAIVGLFYKPVHKNLPDVAKKAFKIVLPNIAVQMAAALMIGAFYNAGQIAILTDFASGLNSHIIKIGGGLALMLVGMLTGSQTTAQNTIFVLMAPVLLASGTSPVMLALAGAHLAMAGQGMPPADLAIFVQCGLAEGITKKKADPIRAMCYALPQNLYFAAVGFACLYL</sequence>
<keyword evidence="1" id="KW-1133">Transmembrane helix</keyword>
<feature type="transmembrane region" description="Helical" evidence="1">
    <location>
        <begin position="309"/>
        <end position="327"/>
    </location>
</feature>